<protein>
    <submittedName>
        <fullName evidence="2">Uncharacterized protein</fullName>
    </submittedName>
</protein>
<comment type="caution">
    <text evidence="2">The sequence shown here is derived from an EMBL/GenBank/DDBJ whole genome shotgun (WGS) entry which is preliminary data.</text>
</comment>
<name>A0A644W5E6_9ZZZZ</name>
<proteinExistence type="predicted"/>
<dbReference type="EMBL" id="VSSQ01000580">
    <property type="protein sequence ID" value="MPL97912.1"/>
    <property type="molecule type" value="Genomic_DNA"/>
</dbReference>
<gene>
    <name evidence="2" type="ORF">SDC9_44108</name>
</gene>
<dbReference type="AlphaFoldDB" id="A0A644W5E6"/>
<feature type="region of interest" description="Disordered" evidence="1">
    <location>
        <begin position="32"/>
        <end position="78"/>
    </location>
</feature>
<evidence type="ECO:0000313" key="2">
    <source>
        <dbReference type="EMBL" id="MPL97912.1"/>
    </source>
</evidence>
<accession>A0A644W5E6</accession>
<evidence type="ECO:0000256" key="1">
    <source>
        <dbReference type="SAM" id="MobiDB-lite"/>
    </source>
</evidence>
<sequence length="493" mass="52632">MTLGFSTPRSLAFARDDNLALSFRRSAFACHPERSEGSGLRPSASTPRSFVAGNAPQDDKEPRSFGRSAGLGMTKKGHHPEGVSFRILFPRVELHDLQHQVHRLLHGGDGNELVLSVGVVPAGEEVRRRQPAVAELGSVGAPPDGDDLRLDAELPHGLKSRVHDVHLGLDLLQHVVVLVGHVQLRGSFPVPAVQGRHCILHGFLSRLERLRRVVPDDVVHGSGLHIPGKAQEVEEPFVFLGCRRSFVGREHGGQLQAQEDGVHHLVLGLAGMDAPSVDRHPGPGGVEGLVAYLPHFPAVHGVGEIGAELLQVQQARPVADLLVGGEGNLHAAVDELRMGRHVLQGRHDLGDSRLVIGAEEGRPVGDHQGLAPVFQQVGEGGGRERHPLLFVEDDVAAVVVFHQPGTDRVVGDLQGRVQVSVEGDDGDLFIGVGREGGRDVGVLVHSHVGKAQGPKFLSKLNGKGHLPRRAGDGIFAEGGLGGYLYVLQKAVKN</sequence>
<organism evidence="2">
    <name type="scientific">bioreactor metagenome</name>
    <dbReference type="NCBI Taxonomy" id="1076179"/>
    <lineage>
        <taxon>unclassified sequences</taxon>
        <taxon>metagenomes</taxon>
        <taxon>ecological metagenomes</taxon>
    </lineage>
</organism>
<reference evidence="2" key="1">
    <citation type="submission" date="2019-08" db="EMBL/GenBank/DDBJ databases">
        <authorList>
            <person name="Kucharzyk K."/>
            <person name="Murdoch R.W."/>
            <person name="Higgins S."/>
            <person name="Loffler F."/>
        </authorList>
    </citation>
    <scope>NUCLEOTIDE SEQUENCE</scope>
</reference>